<comment type="caution">
    <text evidence="16">The sequence shown here is derived from an EMBL/GenBank/DDBJ whole genome shotgun (WGS) entry which is preliminary data.</text>
</comment>
<dbReference type="InterPro" id="IPR035518">
    <property type="entry name" value="DPG_synthase"/>
</dbReference>
<evidence type="ECO:0000256" key="10">
    <source>
        <dbReference type="ARBA" id="ARBA00022989"/>
    </source>
</evidence>
<evidence type="ECO:0000256" key="11">
    <source>
        <dbReference type="ARBA" id="ARBA00023136"/>
    </source>
</evidence>
<evidence type="ECO:0000256" key="7">
    <source>
        <dbReference type="ARBA" id="ARBA00022692"/>
    </source>
</evidence>
<keyword evidence="10 14" id="KW-1133">Transmembrane helix</keyword>
<dbReference type="Gene3D" id="3.90.550.10">
    <property type="entry name" value="Spore Coat Polysaccharide Biosynthesis Protein SpsA, Chain A"/>
    <property type="match status" value="1"/>
</dbReference>
<dbReference type="PANTHER" id="PTHR10859">
    <property type="entry name" value="GLYCOSYL TRANSFERASE"/>
    <property type="match status" value="1"/>
</dbReference>
<keyword evidence="9" id="KW-0735">Signal-anchor</keyword>
<dbReference type="PANTHER" id="PTHR10859:SF91">
    <property type="entry name" value="DOLICHYL-PHOSPHATE BETA-GLUCOSYLTRANSFERASE"/>
    <property type="match status" value="1"/>
</dbReference>
<dbReference type="GeneID" id="62238170"/>
<dbReference type="CDD" id="cd04188">
    <property type="entry name" value="DPG_synthase"/>
    <property type="match status" value="1"/>
</dbReference>
<comment type="similarity">
    <text evidence="3">Belongs to the glycosyltransferase 2 family.</text>
</comment>
<dbReference type="EMBL" id="RCSX01000047">
    <property type="protein sequence ID" value="KAF7915076.1"/>
    <property type="molecule type" value="Genomic_DNA"/>
</dbReference>
<evidence type="ECO:0000259" key="15">
    <source>
        <dbReference type="Pfam" id="PF00535"/>
    </source>
</evidence>
<evidence type="ECO:0000256" key="4">
    <source>
        <dbReference type="ARBA" id="ARBA00012583"/>
    </source>
</evidence>
<evidence type="ECO:0000256" key="6">
    <source>
        <dbReference type="ARBA" id="ARBA00022679"/>
    </source>
</evidence>
<evidence type="ECO:0000256" key="13">
    <source>
        <dbReference type="SAM" id="MobiDB-lite"/>
    </source>
</evidence>
<keyword evidence="11 14" id="KW-0472">Membrane</keyword>
<evidence type="ECO:0000256" key="12">
    <source>
        <dbReference type="ARBA" id="ARBA00045097"/>
    </source>
</evidence>
<dbReference type="Pfam" id="PF00535">
    <property type="entry name" value="Glycos_transf_2"/>
    <property type="match status" value="1"/>
</dbReference>
<feature type="transmembrane region" description="Helical" evidence="14">
    <location>
        <begin position="26"/>
        <end position="49"/>
    </location>
</feature>
<comment type="catalytic activity">
    <reaction evidence="12">
        <text>a di-trans,poly-cis-dolichyl phosphate + UDP-alpha-D-glucose = a di-trans,poly-cis-dolichyl beta-D-glucosyl phosphate + UDP</text>
        <dbReference type="Rhea" id="RHEA:15401"/>
        <dbReference type="Rhea" id="RHEA-COMP:19498"/>
        <dbReference type="Rhea" id="RHEA-COMP:19502"/>
        <dbReference type="ChEBI" id="CHEBI:57525"/>
        <dbReference type="ChEBI" id="CHEBI:57683"/>
        <dbReference type="ChEBI" id="CHEBI:58223"/>
        <dbReference type="ChEBI" id="CHEBI:58885"/>
        <dbReference type="EC" id="2.4.1.117"/>
    </reaction>
    <physiologicalReaction direction="left-to-right" evidence="12">
        <dbReference type="Rhea" id="RHEA:15402"/>
    </physiologicalReaction>
</comment>
<dbReference type="InterPro" id="IPR001173">
    <property type="entry name" value="Glyco_trans_2-like"/>
</dbReference>
<organism evidence="16 17">
    <name type="scientific">Botrytis deweyae</name>
    <dbReference type="NCBI Taxonomy" id="2478750"/>
    <lineage>
        <taxon>Eukaryota</taxon>
        <taxon>Fungi</taxon>
        <taxon>Dikarya</taxon>
        <taxon>Ascomycota</taxon>
        <taxon>Pezizomycotina</taxon>
        <taxon>Leotiomycetes</taxon>
        <taxon>Helotiales</taxon>
        <taxon>Sclerotiniaceae</taxon>
        <taxon>Botrytis</taxon>
    </lineage>
</organism>
<dbReference type="Proteomes" id="UP000783213">
    <property type="component" value="Unassembled WGS sequence"/>
</dbReference>
<dbReference type="EC" id="2.4.1.117" evidence="4"/>
<gene>
    <name evidence="16" type="ORF">EAE98_011399</name>
</gene>
<accession>A0ABQ7I660</accession>
<evidence type="ECO:0000256" key="8">
    <source>
        <dbReference type="ARBA" id="ARBA00022824"/>
    </source>
</evidence>
<evidence type="ECO:0000256" key="14">
    <source>
        <dbReference type="SAM" id="Phobius"/>
    </source>
</evidence>
<evidence type="ECO:0000256" key="1">
    <source>
        <dbReference type="ARBA" id="ARBA00004389"/>
    </source>
</evidence>
<dbReference type="InterPro" id="IPR029044">
    <property type="entry name" value="Nucleotide-diphossugar_trans"/>
</dbReference>
<evidence type="ECO:0000256" key="5">
    <source>
        <dbReference type="ARBA" id="ARBA00022676"/>
    </source>
</evidence>
<keyword evidence="6" id="KW-0808">Transferase</keyword>
<dbReference type="RefSeq" id="XP_038804700.1">
    <property type="nucleotide sequence ID" value="XM_038959021.1"/>
</dbReference>
<comment type="pathway">
    <text evidence="2">Protein modification; protein glycosylation.</text>
</comment>
<comment type="subcellular location">
    <subcellularLocation>
        <location evidence="1">Endoplasmic reticulum membrane</location>
        <topology evidence="1">Single-pass membrane protein</topology>
    </subcellularLocation>
</comment>
<feature type="domain" description="Glycosyltransferase 2-like" evidence="15">
    <location>
        <begin position="116"/>
        <end position="251"/>
    </location>
</feature>
<evidence type="ECO:0000256" key="2">
    <source>
        <dbReference type="ARBA" id="ARBA00004922"/>
    </source>
</evidence>
<protein>
    <recommendedName>
        <fullName evidence="4">dolichyl-phosphate beta-glucosyltransferase</fullName>
        <ecNumber evidence="4">2.4.1.117</ecNumber>
    </recommendedName>
</protein>
<evidence type="ECO:0000313" key="16">
    <source>
        <dbReference type="EMBL" id="KAF7915076.1"/>
    </source>
</evidence>
<name>A0ABQ7I660_9HELO</name>
<evidence type="ECO:0000256" key="3">
    <source>
        <dbReference type="ARBA" id="ARBA00006739"/>
    </source>
</evidence>
<reference evidence="16 17" key="1">
    <citation type="journal article" date="2020" name="Genome Biol. Evol.">
        <title>Comparative genomics of Sclerotiniaceae.</title>
        <authorList>
            <person name="Valero Jimenez C.A."/>
            <person name="Steentjes M."/>
            <person name="Scholten O.E."/>
            <person name="Van Kan J.A.L."/>
        </authorList>
    </citation>
    <scope>NUCLEOTIDE SEQUENCE [LARGE SCALE GENOMIC DNA]</scope>
    <source>
        <strain evidence="16 17">B1</strain>
    </source>
</reference>
<keyword evidence="8" id="KW-0256">Endoplasmic reticulum</keyword>
<proteinExistence type="inferred from homology"/>
<keyword evidence="7 14" id="KW-0812">Transmembrane</keyword>
<keyword evidence="17" id="KW-1185">Reference proteome</keyword>
<evidence type="ECO:0000256" key="9">
    <source>
        <dbReference type="ARBA" id="ARBA00022968"/>
    </source>
</evidence>
<feature type="region of interest" description="Disordered" evidence="13">
    <location>
        <begin position="330"/>
        <end position="363"/>
    </location>
</feature>
<sequence>MEGLLELPLQILGGLWEMVRDTPAHILGLILIGLVVVGLGCIYALLLLVAPVPRPPYPSEKTYITTTPSGTTETKPLTCWYDSWVAHREASVSKSGSSAQNNIRTGAIEPATLEMSLVVPAYNEEERLIGMLEEALSFLDTTYGRVAKGKGTGTGYEILLVNDGSRDRTVEIALEFSRKNDLHDVLRIVTLEENRGKGGAVTHGMRHVRGEYAVFADADGASRFADLGKLVKGVKEVVDEEGRGVAVGSRAWLVGSEAVVKRSALRNTLMHSFHLLLRLLTPPATSRIRDTQCGFKLFTRAALPHIIPYMHAEGWIFDVEMLMLAESAPGVEDGEGEGEGEGKRKGKGNGNGNGNGKEKGIKVSEQPIAWQEVGGSKLNVMWDSLGMAWGLAVLRGGWEWGFGGGGEVR</sequence>
<dbReference type="SUPFAM" id="SSF53448">
    <property type="entry name" value="Nucleotide-diphospho-sugar transferases"/>
    <property type="match status" value="1"/>
</dbReference>
<evidence type="ECO:0000313" key="17">
    <source>
        <dbReference type="Proteomes" id="UP000783213"/>
    </source>
</evidence>
<keyword evidence="5" id="KW-0328">Glycosyltransferase</keyword>